<dbReference type="Proteomes" id="UP000250272">
    <property type="component" value="Chromosome"/>
</dbReference>
<protein>
    <submittedName>
        <fullName evidence="1">Uncharacterized protein</fullName>
    </submittedName>
</protein>
<reference evidence="1 2" key="1">
    <citation type="submission" date="2016-04" db="EMBL/GenBank/DDBJ databases">
        <title>Complete genome sequence of Thermococcus barossii type strain SHCK-94.</title>
        <authorList>
            <person name="Oger P.M."/>
        </authorList>
    </citation>
    <scope>NUCLEOTIDE SEQUENCE [LARGE SCALE GENOMIC DNA]</scope>
    <source>
        <strain evidence="1 2">SHCK-94</strain>
    </source>
</reference>
<proteinExistence type="predicted"/>
<dbReference type="RefSeq" id="WP_088865406.1">
    <property type="nucleotide sequence ID" value="NZ_CP015101.1"/>
</dbReference>
<gene>
    <name evidence="1" type="ORF">A3L01_08540</name>
</gene>
<name>A0A2Z2MKZ0_9EURY</name>
<dbReference type="OrthoDB" id="101631at2157"/>
<accession>A0A2Z2MKZ0</accession>
<dbReference type="AlphaFoldDB" id="A0A2Z2MKZ0"/>
<evidence type="ECO:0000313" key="2">
    <source>
        <dbReference type="Proteomes" id="UP000250272"/>
    </source>
</evidence>
<dbReference type="EMBL" id="CP015101">
    <property type="protein sequence ID" value="ASJ05405.1"/>
    <property type="molecule type" value="Genomic_DNA"/>
</dbReference>
<organism evidence="1 2">
    <name type="scientific">Thermococcus barossii</name>
    <dbReference type="NCBI Taxonomy" id="54077"/>
    <lineage>
        <taxon>Archaea</taxon>
        <taxon>Methanobacteriati</taxon>
        <taxon>Methanobacteriota</taxon>
        <taxon>Thermococci</taxon>
        <taxon>Thermococcales</taxon>
        <taxon>Thermococcaceae</taxon>
        <taxon>Thermococcus</taxon>
    </lineage>
</organism>
<dbReference type="KEGG" id="tbs:A3L01_08540"/>
<keyword evidence="2" id="KW-1185">Reference proteome</keyword>
<sequence>MPETVKRVLKTGDIAKITILEKDDNGIKRFKIAIYDKGTSLPKREFKVPSEFQANTTTIIKLEKGNRRGEYKEFDFRIKLKLSSKEFVPTHAHLLLEFYTKLKNRKKIKKKPIGDYLFKMIEDIYNGVPAKDVIENYKEEVKKINKTPGMDVEIFLYALELIFIQEDLNYPPDNGKEGRDKAFNLFKEVKNGKSPLEALYKAGLKTVINPSKLPPIEPLTLIDILVEVYNHDKTSPLAKAIIEAYNSEGSKKSIIEILKSVGITIRKI</sequence>
<evidence type="ECO:0000313" key="1">
    <source>
        <dbReference type="EMBL" id="ASJ05405.1"/>
    </source>
</evidence>
<dbReference type="GeneID" id="33326819"/>